<evidence type="ECO:0008006" key="4">
    <source>
        <dbReference type="Google" id="ProtNLM"/>
    </source>
</evidence>
<reference evidence="2 3" key="1">
    <citation type="journal article" date="2014" name="Int. J. Syst. Evol. Microbiol.">
        <title>Complete genome sequence of Corynebacterium casei LMG S-19264T (=DSM 44701T), isolated from a smear-ripened cheese.</title>
        <authorList>
            <consortium name="US DOE Joint Genome Institute (JGI-PGF)"/>
            <person name="Walter F."/>
            <person name="Albersmeier A."/>
            <person name="Kalinowski J."/>
            <person name="Ruckert C."/>
        </authorList>
    </citation>
    <scope>NUCLEOTIDE SEQUENCE [LARGE SCALE GENOMIC DNA]</scope>
    <source>
        <strain evidence="2 3">CGMCC 1.15358</strain>
    </source>
</reference>
<dbReference type="AlphaFoldDB" id="A0A917DIN1"/>
<organism evidence="2 3">
    <name type="scientific">Croceicoccus pelagius</name>
    <dbReference type="NCBI Taxonomy" id="1703341"/>
    <lineage>
        <taxon>Bacteria</taxon>
        <taxon>Pseudomonadati</taxon>
        <taxon>Pseudomonadota</taxon>
        <taxon>Alphaproteobacteria</taxon>
        <taxon>Sphingomonadales</taxon>
        <taxon>Erythrobacteraceae</taxon>
        <taxon>Croceicoccus</taxon>
    </lineage>
</organism>
<keyword evidence="1" id="KW-0812">Transmembrane</keyword>
<feature type="transmembrane region" description="Helical" evidence="1">
    <location>
        <begin position="57"/>
        <end position="74"/>
    </location>
</feature>
<dbReference type="OrthoDB" id="7392120at2"/>
<protein>
    <recommendedName>
        <fullName evidence="4">HIG1 domain-containing protein</fullName>
    </recommendedName>
</protein>
<evidence type="ECO:0000256" key="1">
    <source>
        <dbReference type="SAM" id="Phobius"/>
    </source>
</evidence>
<accession>A0A917DIN1</accession>
<keyword evidence="3" id="KW-1185">Reference proteome</keyword>
<dbReference type="EMBL" id="BMIO01000003">
    <property type="protein sequence ID" value="GGD40397.1"/>
    <property type="molecule type" value="Genomic_DNA"/>
</dbReference>
<sequence length="75" mass="8223">MKYILIIALVALVAMVVVSLVRGIVAFLQSTKMDLEGGDERVKEMQLRQNKAMMSRIKYQAAAILVAMVLLAAVS</sequence>
<name>A0A917DIN1_9SPHN</name>
<dbReference type="RefSeq" id="WP_066763587.1">
    <property type="nucleotide sequence ID" value="NZ_BMIO01000003.1"/>
</dbReference>
<gene>
    <name evidence="2" type="ORF">GCM10010989_13110</name>
</gene>
<keyword evidence="1" id="KW-0472">Membrane</keyword>
<keyword evidence="1" id="KW-1133">Transmembrane helix</keyword>
<evidence type="ECO:0000313" key="2">
    <source>
        <dbReference type="EMBL" id="GGD40397.1"/>
    </source>
</evidence>
<comment type="caution">
    <text evidence="2">The sequence shown here is derived from an EMBL/GenBank/DDBJ whole genome shotgun (WGS) entry which is preliminary data.</text>
</comment>
<proteinExistence type="predicted"/>
<dbReference type="Proteomes" id="UP000598997">
    <property type="component" value="Unassembled WGS sequence"/>
</dbReference>
<evidence type="ECO:0000313" key="3">
    <source>
        <dbReference type="Proteomes" id="UP000598997"/>
    </source>
</evidence>